<dbReference type="Gene3D" id="3.40.630.30">
    <property type="match status" value="1"/>
</dbReference>
<gene>
    <name evidence="4" type="ORF">PWF74_03955</name>
    <name evidence="3" type="ORF">SAMN05216438_101126</name>
</gene>
<evidence type="ECO:0000313" key="4">
    <source>
        <dbReference type="EMBL" id="WEA14670.1"/>
    </source>
</evidence>
<dbReference type="PROSITE" id="PS51186">
    <property type="entry name" value="GNAT"/>
    <property type="match status" value="1"/>
</dbReference>
<reference evidence="3 5" key="1">
    <citation type="submission" date="2016-10" db="EMBL/GenBank/DDBJ databases">
        <authorList>
            <person name="de Groot N.N."/>
        </authorList>
    </citation>
    <scope>NUCLEOTIDE SEQUENCE [LARGE SCALE GENOMIC DNA]</scope>
    <source>
        <strain evidence="3 5">M79</strain>
    </source>
</reference>
<feature type="domain" description="N-acetyltransferase" evidence="1">
    <location>
        <begin position="1"/>
        <end position="90"/>
    </location>
</feature>
<sequence>MKTVEEDNNIILYNDNNERIGEMTFMTMGNNIVITHTGVAIEYRGQGLAQLLLKAGIEKARKEDLKLQATCPYAAKYFRAHKEELQDVLK</sequence>
<evidence type="ECO:0000313" key="5">
    <source>
        <dbReference type="Proteomes" id="UP000181969"/>
    </source>
</evidence>
<dbReference type="InterPro" id="IPR000182">
    <property type="entry name" value="GNAT_dom"/>
</dbReference>
<organism evidence="3 5">
    <name type="scientific">Lactococcus garvieae</name>
    <dbReference type="NCBI Taxonomy" id="1363"/>
    <lineage>
        <taxon>Bacteria</taxon>
        <taxon>Bacillati</taxon>
        <taxon>Bacillota</taxon>
        <taxon>Bacilli</taxon>
        <taxon>Lactobacillales</taxon>
        <taxon>Streptococcaceae</taxon>
        <taxon>Lactococcus</taxon>
    </lineage>
</organism>
<proteinExistence type="predicted"/>
<protein>
    <submittedName>
        <fullName evidence="4">GNAT family N-acetyltransferase</fullName>
    </submittedName>
</protein>
<reference evidence="4" key="2">
    <citation type="submission" date="2023-02" db="EMBL/GenBank/DDBJ databases">
        <title>Comparative genomics and fermentation flavor characterization of five lactic acid bacteria reveal flavor biosynthesis metabolic pathways in fermented muskmelon puree.</title>
        <authorList>
            <person name="Yuan L."/>
            <person name="Li M."/>
            <person name="Xu X."/>
            <person name="Lao F."/>
            <person name="Wu J."/>
        </authorList>
    </citation>
    <scope>NUCLEOTIDE SEQUENCE</scope>
    <source>
        <strain evidence="4">Pa-2</strain>
    </source>
</reference>
<dbReference type="Proteomes" id="UP000181969">
    <property type="component" value="Unassembled WGS sequence"/>
</dbReference>
<dbReference type="GO" id="GO:0016747">
    <property type="term" value="F:acyltransferase activity, transferring groups other than amino-acyl groups"/>
    <property type="evidence" value="ECO:0007669"/>
    <property type="project" value="InterPro"/>
</dbReference>
<dbReference type="AlphaFoldDB" id="A0A1I4ETG4"/>
<feature type="domain" description="N-acetyltransferase" evidence="2">
    <location>
        <begin position="2"/>
        <end position="90"/>
    </location>
</feature>
<dbReference type="PROSITE" id="PS51729">
    <property type="entry name" value="GNAT_YJDJ"/>
    <property type="match status" value="1"/>
</dbReference>
<evidence type="ECO:0000259" key="1">
    <source>
        <dbReference type="PROSITE" id="PS51186"/>
    </source>
</evidence>
<dbReference type="OMA" id="YFREHKE"/>
<dbReference type="GeneID" id="61074294"/>
<dbReference type="PANTHER" id="PTHR31435:SF10">
    <property type="entry name" value="BSR4717 PROTEIN"/>
    <property type="match status" value="1"/>
</dbReference>
<dbReference type="EMBL" id="CP118627">
    <property type="protein sequence ID" value="WEA14670.1"/>
    <property type="molecule type" value="Genomic_DNA"/>
</dbReference>
<dbReference type="InterPro" id="IPR031165">
    <property type="entry name" value="GNAT_YJDJ"/>
</dbReference>
<dbReference type="InterPro" id="IPR016181">
    <property type="entry name" value="Acyl_CoA_acyltransferase"/>
</dbReference>
<dbReference type="EMBL" id="FOTJ01000001">
    <property type="protein sequence ID" value="SFL07837.1"/>
    <property type="molecule type" value="Genomic_DNA"/>
</dbReference>
<evidence type="ECO:0000259" key="2">
    <source>
        <dbReference type="PROSITE" id="PS51729"/>
    </source>
</evidence>
<dbReference type="InterPro" id="IPR045057">
    <property type="entry name" value="Gcn5-rel_NAT"/>
</dbReference>
<dbReference type="Pfam" id="PF14542">
    <property type="entry name" value="Acetyltransf_CG"/>
    <property type="match status" value="1"/>
</dbReference>
<dbReference type="OrthoDB" id="9793389at2"/>
<dbReference type="CDD" id="cd04301">
    <property type="entry name" value="NAT_SF"/>
    <property type="match status" value="1"/>
</dbReference>
<dbReference type="SUPFAM" id="SSF55729">
    <property type="entry name" value="Acyl-CoA N-acyltransferases (Nat)"/>
    <property type="match status" value="1"/>
</dbReference>
<accession>A0A1I4ETG4</accession>
<name>A0A1I4ETG4_9LACT</name>
<dbReference type="RefSeq" id="WP_014024755.1">
    <property type="nucleotide sequence ID" value="NZ_AP027239.1"/>
</dbReference>
<dbReference type="PANTHER" id="PTHR31435">
    <property type="entry name" value="PROTEIN NATD1"/>
    <property type="match status" value="1"/>
</dbReference>
<evidence type="ECO:0000313" key="3">
    <source>
        <dbReference type="EMBL" id="SFL07837.1"/>
    </source>
</evidence>
<dbReference type="Proteomes" id="UP001217324">
    <property type="component" value="Chromosome"/>
</dbReference>